<evidence type="ECO:0000313" key="2">
    <source>
        <dbReference type="Proteomes" id="UP000195378"/>
    </source>
</evidence>
<accession>A0A1Y0F8U1</accession>
<organism evidence="1 2">
    <name type="scientific">Ligilactobacillus salivarius</name>
    <dbReference type="NCBI Taxonomy" id="1624"/>
    <lineage>
        <taxon>Bacteria</taxon>
        <taxon>Bacillati</taxon>
        <taxon>Bacillota</taxon>
        <taxon>Bacilli</taxon>
        <taxon>Lactobacillales</taxon>
        <taxon>Lactobacillaceae</taxon>
        <taxon>Ligilactobacillus</taxon>
    </lineage>
</organism>
<name>A0A1Y0F8U1_9LACO</name>
<dbReference type="AlphaFoldDB" id="A0A1Y0F8U1"/>
<dbReference type="EMBL" id="CP020858">
    <property type="protein sequence ID" value="ARU19634.1"/>
    <property type="molecule type" value="Genomic_DNA"/>
</dbReference>
<evidence type="ECO:0000313" key="1">
    <source>
        <dbReference type="EMBL" id="ARU19634.1"/>
    </source>
</evidence>
<reference evidence="1 2" key="1">
    <citation type="submission" date="2017-04" db="EMBL/GenBank/DDBJ databases">
        <title>Complete genome sequence of Lactobacillus salivarius ZLS006, a probiotic strain isolated from healthy piglet.</title>
        <authorList>
            <person name="Zhang D."/>
        </authorList>
    </citation>
    <scope>NUCLEOTIDE SEQUENCE [LARGE SCALE GENOMIC DNA]</scope>
    <source>
        <strain evidence="1 2">ZLS006</strain>
    </source>
</reference>
<gene>
    <name evidence="1" type="ORF">B7R82_06370</name>
</gene>
<dbReference type="Proteomes" id="UP000195378">
    <property type="component" value="Chromosome"/>
</dbReference>
<proteinExistence type="predicted"/>
<sequence>MKNENKTITIKISKSRNCDIMYGWDVFQDETDGTLESLYALFALLRHCEIETDATMESYLESLRKLVKAFRAITNAEETMLEDVLEDENT</sequence>
<dbReference type="RefSeq" id="WP_087448823.1">
    <property type="nucleotide sequence ID" value="NZ_CP020858.1"/>
</dbReference>
<protein>
    <submittedName>
        <fullName evidence="1">Uncharacterized protein</fullName>
    </submittedName>
</protein>